<name>A0A1I3FRR4_SELRU</name>
<evidence type="ECO:0000256" key="4">
    <source>
        <dbReference type="ARBA" id="ARBA00022679"/>
    </source>
</evidence>
<dbReference type="GO" id="GO:0005829">
    <property type="term" value="C:cytosol"/>
    <property type="evidence" value="ECO:0007669"/>
    <property type="project" value="TreeGrafter"/>
</dbReference>
<keyword evidence="4 8" id="KW-0808">Transferase</keyword>
<evidence type="ECO:0000256" key="3">
    <source>
        <dbReference type="ARBA" id="ARBA00022650"/>
    </source>
</evidence>
<evidence type="ECO:0000259" key="9">
    <source>
        <dbReference type="SMART" id="SM00359"/>
    </source>
</evidence>
<accession>A0A1I3FRR4</accession>
<dbReference type="InterPro" id="IPR011529">
    <property type="entry name" value="Glu_5kinase"/>
</dbReference>
<dbReference type="PRINTS" id="PR00474">
    <property type="entry name" value="GLU5KINASE"/>
</dbReference>
<dbReference type="InterPro" id="IPR001057">
    <property type="entry name" value="Glu/AcGlu_kinase"/>
</dbReference>
<evidence type="ECO:0000256" key="6">
    <source>
        <dbReference type="ARBA" id="ARBA00022777"/>
    </source>
</evidence>
<dbReference type="PROSITE" id="PS00902">
    <property type="entry name" value="GLUTAMATE_5_KINASE"/>
    <property type="match status" value="1"/>
</dbReference>
<keyword evidence="6 8" id="KW-0418">Kinase</keyword>
<comment type="subcellular location">
    <subcellularLocation>
        <location evidence="8">Cytoplasm</location>
    </subcellularLocation>
</comment>
<feature type="binding site" evidence="8">
    <location>
        <begin position="175"/>
        <end position="176"/>
    </location>
    <ligand>
        <name>ATP</name>
        <dbReference type="ChEBI" id="CHEBI:30616"/>
    </ligand>
</feature>
<dbReference type="GO" id="GO:0004349">
    <property type="term" value="F:glutamate 5-kinase activity"/>
    <property type="evidence" value="ECO:0007669"/>
    <property type="project" value="UniProtKB-UniRule"/>
</dbReference>
<comment type="similarity">
    <text evidence="8">Belongs to the glutamate 5-kinase family.</text>
</comment>
<dbReference type="Gene3D" id="2.30.130.10">
    <property type="entry name" value="PUA domain"/>
    <property type="match status" value="1"/>
</dbReference>
<dbReference type="Pfam" id="PF01472">
    <property type="entry name" value="PUA"/>
    <property type="match status" value="1"/>
</dbReference>
<feature type="binding site" evidence="8">
    <location>
        <position position="56"/>
    </location>
    <ligand>
        <name>substrate</name>
    </ligand>
</feature>
<dbReference type="GO" id="GO:0003723">
    <property type="term" value="F:RNA binding"/>
    <property type="evidence" value="ECO:0007669"/>
    <property type="project" value="InterPro"/>
</dbReference>
<dbReference type="InterPro" id="IPR005715">
    <property type="entry name" value="Glu_5kinase/COase_Synthase"/>
</dbReference>
<evidence type="ECO:0000256" key="5">
    <source>
        <dbReference type="ARBA" id="ARBA00022741"/>
    </source>
</evidence>
<feature type="binding site" evidence="8">
    <location>
        <begin position="217"/>
        <end position="223"/>
    </location>
    <ligand>
        <name>ATP</name>
        <dbReference type="ChEBI" id="CHEBI:30616"/>
    </ligand>
</feature>
<dbReference type="InterPro" id="IPR041739">
    <property type="entry name" value="G5K_ProB"/>
</dbReference>
<evidence type="ECO:0000256" key="1">
    <source>
        <dbReference type="ARBA" id="ARBA00022490"/>
    </source>
</evidence>
<feature type="binding site" evidence="8">
    <location>
        <position position="16"/>
    </location>
    <ligand>
        <name>ATP</name>
        <dbReference type="ChEBI" id="CHEBI:30616"/>
    </ligand>
</feature>
<dbReference type="AlphaFoldDB" id="A0A1I3FRR4"/>
<dbReference type="NCBIfam" id="TIGR01027">
    <property type="entry name" value="proB"/>
    <property type="match status" value="1"/>
</dbReference>
<dbReference type="Gene3D" id="3.40.1160.10">
    <property type="entry name" value="Acetylglutamate kinase-like"/>
    <property type="match status" value="1"/>
</dbReference>
<keyword evidence="7 8" id="KW-0067">ATP-binding</keyword>
<dbReference type="GO" id="GO:0055129">
    <property type="term" value="P:L-proline biosynthetic process"/>
    <property type="evidence" value="ECO:0007669"/>
    <property type="project" value="UniProtKB-UniRule"/>
</dbReference>
<dbReference type="CDD" id="cd21157">
    <property type="entry name" value="PUA_G5K"/>
    <property type="match status" value="1"/>
</dbReference>
<dbReference type="InterPro" id="IPR001048">
    <property type="entry name" value="Asp/Glu/Uridylate_kinase"/>
</dbReference>
<dbReference type="EMBL" id="FOQK01000017">
    <property type="protein sequence ID" value="SFI13889.1"/>
    <property type="molecule type" value="Genomic_DNA"/>
</dbReference>
<sequence length="375" mass="40201">MNARERLRDAKRIVVKVGTSTLAHETGKLDLHRIDHLIRELADLRNQGKEMVLVSSGAIAAGLGKLGLAKKPDSIPEKQAIAAIGQGVLMHIYEKFFAEYGQIMGQVLLTKENSVRHNQYIHSRDSLLAQLAMGAIPVINENDAVAVDEIKIGDNDNLSAMVATLVDADALIILSDIEGLYTANPSTHPEAELISEIPEITPEIEKIAGGAGSKLGTGGMMTKIQAAQVAMSAGVTMVIASGARDGIIRDVLAGKTVGTVFPARESHLRVRKSWLAFGKRLAGELVVDDGCAAAMREKGSSLLAAGVVACDGDFHEGNTVRVLNLRQQEIARGIVNYNAETLQKLLGHKTEEFSRLIGGEGPEEVIHRDNMVLMV</sequence>
<keyword evidence="5 8" id="KW-0547">Nucleotide-binding</keyword>
<dbReference type="InterPro" id="IPR015947">
    <property type="entry name" value="PUA-like_sf"/>
</dbReference>
<dbReference type="OrthoDB" id="9804434at2"/>
<dbReference type="PANTHER" id="PTHR43654:SF1">
    <property type="entry name" value="ISOPENTENYL PHOSPHATE KINASE"/>
    <property type="match status" value="1"/>
</dbReference>
<reference evidence="10 11" key="1">
    <citation type="submission" date="2016-10" db="EMBL/GenBank/DDBJ databases">
        <authorList>
            <person name="de Groot N.N."/>
        </authorList>
    </citation>
    <scope>NUCLEOTIDE SEQUENCE [LARGE SCALE GENOMIC DNA]</scope>
    <source>
        <strain evidence="10 11">Z108</strain>
    </source>
</reference>
<protein>
    <recommendedName>
        <fullName evidence="8">Glutamate 5-kinase</fullName>
        <ecNumber evidence="8">2.7.2.11</ecNumber>
    </recommendedName>
    <alternativeName>
        <fullName evidence="8">Gamma-glutamyl kinase</fullName>
        <shortName evidence="8">GK</shortName>
    </alternativeName>
</protein>
<evidence type="ECO:0000313" key="10">
    <source>
        <dbReference type="EMBL" id="SFI13889.1"/>
    </source>
</evidence>
<dbReference type="Pfam" id="PF00696">
    <property type="entry name" value="AA_kinase"/>
    <property type="match status" value="1"/>
</dbReference>
<feature type="domain" description="PUA" evidence="9">
    <location>
        <begin position="283"/>
        <end position="366"/>
    </location>
</feature>
<evidence type="ECO:0000313" key="11">
    <source>
        <dbReference type="Proteomes" id="UP000183639"/>
    </source>
</evidence>
<dbReference type="HAMAP" id="MF_00456">
    <property type="entry name" value="ProB"/>
    <property type="match status" value="1"/>
</dbReference>
<dbReference type="InterPro" id="IPR002478">
    <property type="entry name" value="PUA"/>
</dbReference>
<dbReference type="InterPro" id="IPR036974">
    <property type="entry name" value="PUA_sf"/>
</dbReference>
<dbReference type="PANTHER" id="PTHR43654">
    <property type="entry name" value="GLUTAMATE 5-KINASE"/>
    <property type="match status" value="1"/>
</dbReference>
<feature type="binding site" evidence="8">
    <location>
        <position position="143"/>
    </location>
    <ligand>
        <name>substrate</name>
    </ligand>
</feature>
<comment type="function">
    <text evidence="8">Catalyzes the transfer of a phosphate group to glutamate to form L-glutamate 5-phosphate.</text>
</comment>
<evidence type="ECO:0000256" key="7">
    <source>
        <dbReference type="ARBA" id="ARBA00022840"/>
    </source>
</evidence>
<dbReference type="CDD" id="cd04242">
    <property type="entry name" value="AAK_G5K_ProB"/>
    <property type="match status" value="1"/>
</dbReference>
<organism evidence="10 11">
    <name type="scientific">Selenomonas ruminantium</name>
    <dbReference type="NCBI Taxonomy" id="971"/>
    <lineage>
        <taxon>Bacteria</taxon>
        <taxon>Bacillati</taxon>
        <taxon>Bacillota</taxon>
        <taxon>Negativicutes</taxon>
        <taxon>Selenomonadales</taxon>
        <taxon>Selenomonadaceae</taxon>
        <taxon>Selenomonas</taxon>
    </lineage>
</organism>
<dbReference type="EC" id="2.7.2.11" evidence="8"/>
<feature type="binding site" evidence="8">
    <location>
        <position position="155"/>
    </location>
    <ligand>
        <name>substrate</name>
    </ligand>
</feature>
<comment type="pathway">
    <text evidence="8">Amino-acid biosynthesis; L-proline biosynthesis; L-glutamate 5-semialdehyde from L-glutamate: step 1/2.</text>
</comment>
<dbReference type="SMART" id="SM00359">
    <property type="entry name" value="PUA"/>
    <property type="match status" value="1"/>
</dbReference>
<dbReference type="RefSeq" id="WP_075444411.1">
    <property type="nucleotide sequence ID" value="NZ_FOQK01000017.1"/>
</dbReference>
<keyword evidence="1 8" id="KW-0963">Cytoplasm</keyword>
<dbReference type="FunFam" id="3.40.1160.10:FF:000018">
    <property type="entry name" value="Glutamate 5-kinase"/>
    <property type="match status" value="1"/>
</dbReference>
<dbReference type="PROSITE" id="PS50890">
    <property type="entry name" value="PUA"/>
    <property type="match status" value="1"/>
</dbReference>
<dbReference type="SUPFAM" id="SSF53633">
    <property type="entry name" value="Carbamate kinase-like"/>
    <property type="match status" value="1"/>
</dbReference>
<comment type="catalytic activity">
    <reaction evidence="8">
        <text>L-glutamate + ATP = L-glutamyl 5-phosphate + ADP</text>
        <dbReference type="Rhea" id="RHEA:14877"/>
        <dbReference type="ChEBI" id="CHEBI:29985"/>
        <dbReference type="ChEBI" id="CHEBI:30616"/>
        <dbReference type="ChEBI" id="CHEBI:58274"/>
        <dbReference type="ChEBI" id="CHEBI:456216"/>
        <dbReference type="EC" id="2.7.2.11"/>
    </reaction>
</comment>
<gene>
    <name evidence="8" type="primary">proB</name>
    <name evidence="10" type="ORF">SAMN04487861_11713</name>
</gene>
<dbReference type="GO" id="GO:0005524">
    <property type="term" value="F:ATP binding"/>
    <property type="evidence" value="ECO:0007669"/>
    <property type="project" value="UniProtKB-KW"/>
</dbReference>
<proteinExistence type="inferred from homology"/>
<keyword evidence="3 8" id="KW-0641">Proline biosynthesis</keyword>
<dbReference type="PIRSF" id="PIRSF000729">
    <property type="entry name" value="GK"/>
    <property type="match status" value="1"/>
</dbReference>
<dbReference type="InterPro" id="IPR019797">
    <property type="entry name" value="Glutamate_5-kinase_CS"/>
</dbReference>
<dbReference type="Proteomes" id="UP000183639">
    <property type="component" value="Unassembled WGS sequence"/>
</dbReference>
<evidence type="ECO:0000256" key="2">
    <source>
        <dbReference type="ARBA" id="ARBA00022605"/>
    </source>
</evidence>
<evidence type="ECO:0000256" key="8">
    <source>
        <dbReference type="HAMAP-Rule" id="MF_00456"/>
    </source>
</evidence>
<dbReference type="InterPro" id="IPR036393">
    <property type="entry name" value="AceGlu_kinase-like_sf"/>
</dbReference>
<dbReference type="SUPFAM" id="SSF88697">
    <property type="entry name" value="PUA domain-like"/>
    <property type="match status" value="1"/>
</dbReference>
<keyword evidence="2 8" id="KW-0028">Amino-acid biosynthesis</keyword>
<dbReference type="UniPathway" id="UPA00098">
    <property type="reaction ID" value="UER00359"/>
</dbReference>